<dbReference type="InterPro" id="IPR013083">
    <property type="entry name" value="Znf_RING/FYVE/PHD"/>
</dbReference>
<evidence type="ECO:0000256" key="2">
    <source>
        <dbReference type="SAM" id="Coils"/>
    </source>
</evidence>
<feature type="domain" description="RING-type" evidence="3">
    <location>
        <begin position="138"/>
        <end position="171"/>
    </location>
</feature>
<evidence type="ECO:0000256" key="1">
    <source>
        <dbReference type="PROSITE-ProRule" id="PRU00175"/>
    </source>
</evidence>
<dbReference type="Pfam" id="PF13920">
    <property type="entry name" value="zf-C3HC4_3"/>
    <property type="match status" value="1"/>
</dbReference>
<keyword evidence="1" id="KW-0862">Zinc</keyword>
<keyword evidence="1" id="KW-0863">Zinc-finger</keyword>
<protein>
    <recommendedName>
        <fullName evidence="3">RING-type domain-containing protein</fullName>
    </recommendedName>
</protein>
<dbReference type="CDD" id="cd16520">
    <property type="entry name" value="RING-HC_MIBs-like"/>
    <property type="match status" value="1"/>
</dbReference>
<accession>A0A5B8RI40</accession>
<dbReference type="Gene3D" id="3.30.40.10">
    <property type="entry name" value="Zinc/RING finger domain, C3HC4 (zinc finger)"/>
    <property type="match status" value="1"/>
</dbReference>
<keyword evidence="2" id="KW-0175">Coiled coil</keyword>
<evidence type="ECO:0000259" key="3">
    <source>
        <dbReference type="PROSITE" id="PS50089"/>
    </source>
</evidence>
<organism evidence="4">
    <name type="scientific">Iridovirus Liz-CrIV</name>
    <dbReference type="NCBI Taxonomy" id="2594309"/>
    <lineage>
        <taxon>Viruses</taxon>
        <taxon>Varidnaviria</taxon>
        <taxon>Bamfordvirae</taxon>
        <taxon>Nucleocytoviricota</taxon>
        <taxon>Megaviricetes</taxon>
        <taxon>Pimascovirales</taxon>
        <taxon>Pimascovirales incertae sedis</taxon>
        <taxon>Iridoviridae</taxon>
    </lineage>
</organism>
<reference evidence="4" key="1">
    <citation type="journal article" date="2019" name="Viruses">
        <title>Detection and Characterization of Invertebrate Iridoviruses Found in Reptiles and Prey Insects in Europe over the Past Two Decades.</title>
        <authorList>
            <person name="Papp T."/>
            <person name="Marschang R.E."/>
        </authorList>
    </citation>
    <scope>NUCLEOTIDE SEQUENCE</scope>
    <source>
        <strain evidence="4">Liz-CrIV</strain>
    </source>
</reference>
<feature type="coiled-coil region" evidence="2">
    <location>
        <begin position="56"/>
        <end position="83"/>
    </location>
</feature>
<name>A0A5B8RI40_9VIRU</name>
<dbReference type="GO" id="GO:0008270">
    <property type="term" value="F:zinc ion binding"/>
    <property type="evidence" value="ECO:0007669"/>
    <property type="project" value="UniProtKB-KW"/>
</dbReference>
<keyword evidence="1" id="KW-0479">Metal-binding</keyword>
<sequence length="185" mass="21455">MEKLLKSELKVRAIRLGIKNGYHGRVISKMRKKDFIDFINESDCIDLTCDDDIPSVNQLKKELQETKKKVNEIQQNAINREREIRRDALNREQNLIRIHEDIINNLLLSFSALNLEESQPVQTEPPIDDNNVPENVLCPVCLIVKVNTVFNCTHVSCSSCAKRLNVCPICRNPIQKKELRFFRLN</sequence>
<dbReference type="SUPFAM" id="SSF57850">
    <property type="entry name" value="RING/U-box"/>
    <property type="match status" value="1"/>
</dbReference>
<proteinExistence type="predicted"/>
<dbReference type="EMBL" id="MN081869">
    <property type="protein sequence ID" value="QEA08251.1"/>
    <property type="molecule type" value="Genomic_DNA"/>
</dbReference>
<dbReference type="PROSITE" id="PS50089">
    <property type="entry name" value="ZF_RING_2"/>
    <property type="match status" value="1"/>
</dbReference>
<dbReference type="InterPro" id="IPR001841">
    <property type="entry name" value="Znf_RING"/>
</dbReference>
<evidence type="ECO:0000313" key="4">
    <source>
        <dbReference type="EMBL" id="QEA08251.1"/>
    </source>
</evidence>